<dbReference type="Gene3D" id="2.60.120.620">
    <property type="entry name" value="q2cbj1_9rhob like domain"/>
    <property type="match status" value="1"/>
</dbReference>
<gene>
    <name evidence="3" type="ORF">Ptr86124_012139</name>
</gene>
<dbReference type="InterPro" id="IPR005123">
    <property type="entry name" value="Oxoglu/Fe-dep_dioxygenase_dom"/>
</dbReference>
<comment type="similarity">
    <text evidence="1">Belongs to the iron/ascorbate-dependent oxidoreductase family.</text>
</comment>
<dbReference type="EMBL" id="NRDI02000023">
    <property type="protein sequence ID" value="KAI1508840.1"/>
    <property type="molecule type" value="Genomic_DNA"/>
</dbReference>
<proteinExistence type="inferred from homology"/>
<protein>
    <submittedName>
        <fullName evidence="3">P4Hc domain containing protein</fullName>
    </submittedName>
</protein>
<dbReference type="AlphaFoldDB" id="A0A922STY7"/>
<dbReference type="Proteomes" id="UP000249757">
    <property type="component" value="Unassembled WGS sequence"/>
</dbReference>
<name>A0A922STY7_9PLEO</name>
<dbReference type="PANTHER" id="PTHR33099:SF7">
    <property type="entry name" value="MYND-TYPE DOMAIN-CONTAINING PROTEIN"/>
    <property type="match status" value="1"/>
</dbReference>
<comment type="caution">
    <text evidence="3">The sequence shown here is derived from an EMBL/GenBank/DDBJ whole genome shotgun (WGS) entry which is preliminary data.</text>
</comment>
<dbReference type="PROSITE" id="PS51257">
    <property type="entry name" value="PROKAR_LIPOPROTEIN"/>
    <property type="match status" value="1"/>
</dbReference>
<evidence type="ECO:0000313" key="4">
    <source>
        <dbReference type="Proteomes" id="UP000249757"/>
    </source>
</evidence>
<organism evidence="3 4">
    <name type="scientific">Pyrenophora tritici-repentis</name>
    <dbReference type="NCBI Taxonomy" id="45151"/>
    <lineage>
        <taxon>Eukaryota</taxon>
        <taxon>Fungi</taxon>
        <taxon>Dikarya</taxon>
        <taxon>Ascomycota</taxon>
        <taxon>Pezizomycotina</taxon>
        <taxon>Dothideomycetes</taxon>
        <taxon>Pleosporomycetidae</taxon>
        <taxon>Pleosporales</taxon>
        <taxon>Pleosporineae</taxon>
        <taxon>Pleosporaceae</taxon>
        <taxon>Pyrenophora</taxon>
    </lineage>
</organism>
<dbReference type="GO" id="GO:0046872">
    <property type="term" value="F:metal ion binding"/>
    <property type="evidence" value="ECO:0007669"/>
    <property type="project" value="UniProtKB-KW"/>
</dbReference>
<reference evidence="4" key="1">
    <citation type="journal article" date="2022" name="Microb. Genom.">
        <title>A global pangenome for the wheat fungal pathogen Pyrenophora tritici-repentis and prediction of effector protein structural homology.</title>
        <authorList>
            <person name="Moolhuijzen P.M."/>
            <person name="See P.T."/>
            <person name="Shi G."/>
            <person name="Powell H.R."/>
            <person name="Cockram J."/>
            <person name="Jorgensen L.N."/>
            <person name="Benslimane H."/>
            <person name="Strelkov S.E."/>
            <person name="Turner J."/>
            <person name="Liu Z."/>
            <person name="Moffat C.S."/>
        </authorList>
    </citation>
    <scope>NUCLEOTIDE SEQUENCE [LARGE SCALE GENOMIC DNA]</scope>
</reference>
<dbReference type="PROSITE" id="PS51471">
    <property type="entry name" value="FE2OG_OXY"/>
    <property type="match status" value="1"/>
</dbReference>
<evidence type="ECO:0000313" key="3">
    <source>
        <dbReference type="EMBL" id="KAI1508840.1"/>
    </source>
</evidence>
<dbReference type="InterPro" id="IPR044862">
    <property type="entry name" value="Pro_4_hyd_alph_FE2OG_OXY"/>
</dbReference>
<feature type="domain" description="Fe2OG dioxygenase" evidence="2">
    <location>
        <begin position="133"/>
        <end position="233"/>
    </location>
</feature>
<dbReference type="Pfam" id="PF13640">
    <property type="entry name" value="2OG-FeII_Oxy_3"/>
    <property type="match status" value="1"/>
</dbReference>
<dbReference type="PANTHER" id="PTHR33099">
    <property type="entry name" value="FE2OG DIOXYGENASE DOMAIN-CONTAINING PROTEIN"/>
    <property type="match status" value="1"/>
</dbReference>
<dbReference type="GO" id="GO:0016491">
    <property type="term" value="F:oxidoreductase activity"/>
    <property type="evidence" value="ECO:0007669"/>
    <property type="project" value="UniProtKB-KW"/>
</dbReference>
<accession>A0A922STY7</accession>
<keyword evidence="1" id="KW-0479">Metal-binding</keyword>
<evidence type="ECO:0000259" key="2">
    <source>
        <dbReference type="PROSITE" id="PS51471"/>
    </source>
</evidence>
<keyword evidence="1" id="KW-0560">Oxidoreductase</keyword>
<evidence type="ECO:0000256" key="1">
    <source>
        <dbReference type="RuleBase" id="RU003682"/>
    </source>
</evidence>
<keyword evidence="4" id="KW-1185">Reference proteome</keyword>
<sequence>MSEVPKLSISNIWDGATNNIAQTISSLLTNAAYACGGTVKPSLPAAPVTIRWDAPHSIEKLTFPSPSDDPVVQKLVETTQPAGFGFQGKDIMDETYRKASKLDTSEFSINFCPYEVGIIDVIGQALLPRLPNSSQGILAKLYKLNVYQAPSGLFKPHIDTPRSGLQFGSLVVCLPCPHEGGQLVVRHQGQVTVFDWSGPARDVQWAAFYSDCEHEVLEVTSGYRITLTYNLYARCGLGEIAGHADALDVQQLPLYKEVKDALAQPEFMSEGGYLGKYCSHAYAHATTEGASALPAVLKGSDMIAFEVFRSLGVEVLVRPVLEHISNIDYGNPLDEILRTHHHVGKELGKPLKTEAVWGYGNNLLRQVYAEYPNTLIKVKWVNEPMNAIKSVQFGFALYGNEPSTEFVYSFCALLFKIMPYSERVELAMTKEGREAERKSIDAGQIQPD</sequence>
<keyword evidence="1" id="KW-0408">Iron</keyword>